<dbReference type="STRING" id="10228.B3RI59"/>
<accession>B3RI59</accession>
<dbReference type="Proteomes" id="UP000009022">
    <property type="component" value="Unassembled WGS sequence"/>
</dbReference>
<keyword evidence="2" id="KW-1185">Reference proteome</keyword>
<dbReference type="CTD" id="6749630"/>
<reference evidence="1 2" key="1">
    <citation type="journal article" date="2008" name="Nature">
        <title>The Trichoplax genome and the nature of placozoans.</title>
        <authorList>
            <person name="Srivastava M."/>
            <person name="Begovic E."/>
            <person name="Chapman J."/>
            <person name="Putnam N.H."/>
            <person name="Hellsten U."/>
            <person name="Kawashima T."/>
            <person name="Kuo A."/>
            <person name="Mitros T."/>
            <person name="Salamov A."/>
            <person name="Carpenter M.L."/>
            <person name="Signorovitch A.Y."/>
            <person name="Moreno M.A."/>
            <person name="Kamm K."/>
            <person name="Grimwood J."/>
            <person name="Schmutz J."/>
            <person name="Shapiro H."/>
            <person name="Grigoriev I.V."/>
            <person name="Buss L.W."/>
            <person name="Schierwater B."/>
            <person name="Dellaporta S.L."/>
            <person name="Rokhsar D.S."/>
        </authorList>
    </citation>
    <scope>NUCLEOTIDE SEQUENCE [LARGE SCALE GENOMIC DNA]</scope>
    <source>
        <strain evidence="1 2">Grell-BS-1999</strain>
    </source>
</reference>
<sequence length="196" mass="22484">MEIQSLKQVSFLYSVCHVVIVVQDWFTDLSLLRFLLTAEMLTKPTSSEINAKEVSSLKEQSNQLPNIVFVYNRACEKDYHPDCLNSMLSVTEELFRHSRLRYRGSVSQFQFEVVNATGISKSLTDINIFLLPIYDCNEKESDKFDTASAENPNSSPTNLYMGHPNYDVLYQSLENQILAIPRDSFSNSLTERGWYA</sequence>
<dbReference type="OrthoDB" id="79514at2759"/>
<gene>
    <name evidence="1" type="ORF">TRIADDRAFT_51276</name>
</gene>
<dbReference type="PANTHER" id="PTHR14270">
    <property type="entry name" value="NONSENSE-MEDIATED MRNA DECAY FACTOR SMG9"/>
    <property type="match status" value="1"/>
</dbReference>
<dbReference type="OMA" id="NKDENGP"/>
<organism evidence="1 2">
    <name type="scientific">Trichoplax adhaerens</name>
    <name type="common">Trichoplax reptans</name>
    <dbReference type="NCBI Taxonomy" id="10228"/>
    <lineage>
        <taxon>Eukaryota</taxon>
        <taxon>Metazoa</taxon>
        <taxon>Placozoa</taxon>
        <taxon>Uniplacotomia</taxon>
        <taxon>Trichoplacea</taxon>
        <taxon>Trichoplacidae</taxon>
        <taxon>Trichoplax</taxon>
    </lineage>
</organism>
<dbReference type="InterPro" id="IPR039177">
    <property type="entry name" value="SMG9"/>
</dbReference>
<protein>
    <submittedName>
        <fullName evidence="1">Uncharacterized protein</fullName>
    </submittedName>
</protein>
<dbReference type="GeneID" id="6749630"/>
<dbReference type="EMBL" id="DS985241">
    <property type="protein sequence ID" value="EDV29214.1"/>
    <property type="molecule type" value="Genomic_DNA"/>
</dbReference>
<dbReference type="PANTHER" id="PTHR14270:SF0">
    <property type="entry name" value="NONSENSE-MEDIATED MRNA DECAY FACTOR SMG9"/>
    <property type="match status" value="1"/>
</dbReference>
<evidence type="ECO:0000313" key="2">
    <source>
        <dbReference type="Proteomes" id="UP000009022"/>
    </source>
</evidence>
<dbReference type="HOGENOM" id="CLU_1391857_0_0_1"/>
<dbReference type="KEGG" id="tad:TRIADDRAFT_51276"/>
<name>B3RI59_TRIAD</name>
<dbReference type="GO" id="GO:0000184">
    <property type="term" value="P:nuclear-transcribed mRNA catabolic process, nonsense-mediated decay"/>
    <property type="evidence" value="ECO:0007669"/>
    <property type="project" value="InterPro"/>
</dbReference>
<dbReference type="InParanoid" id="B3RI59"/>
<evidence type="ECO:0000313" key="1">
    <source>
        <dbReference type="EMBL" id="EDV29214.1"/>
    </source>
</evidence>
<dbReference type="PhylomeDB" id="B3RI59"/>
<dbReference type="AlphaFoldDB" id="B3RI59"/>
<dbReference type="eggNOG" id="KOG4181">
    <property type="taxonomic scope" value="Eukaryota"/>
</dbReference>
<proteinExistence type="predicted"/>
<dbReference type="RefSeq" id="XP_002108416.1">
    <property type="nucleotide sequence ID" value="XM_002108380.1"/>
</dbReference>